<accession>A0A4Q7L132</accession>
<proteinExistence type="predicted"/>
<organism evidence="1 2">
    <name type="scientific">Herbihabitans rhizosphaerae</name>
    <dbReference type="NCBI Taxonomy" id="1872711"/>
    <lineage>
        <taxon>Bacteria</taxon>
        <taxon>Bacillati</taxon>
        <taxon>Actinomycetota</taxon>
        <taxon>Actinomycetes</taxon>
        <taxon>Pseudonocardiales</taxon>
        <taxon>Pseudonocardiaceae</taxon>
        <taxon>Herbihabitans</taxon>
    </lineage>
</organism>
<name>A0A4Q7L132_9PSEU</name>
<evidence type="ECO:0000313" key="1">
    <source>
        <dbReference type="EMBL" id="RZS43198.1"/>
    </source>
</evidence>
<gene>
    <name evidence="1" type="ORF">EV193_102177</name>
</gene>
<sequence length="74" mass="8014">MFTHNGIAVSAWVSLDSSCSIKQHVFADALEIEFGSGVDSLGLSVSEDMVEKLATAFQEASTRFRDHADHENVA</sequence>
<reference evidence="1 2" key="1">
    <citation type="submission" date="2019-02" db="EMBL/GenBank/DDBJ databases">
        <title>Genomic Encyclopedia of Type Strains, Phase IV (KMG-IV): sequencing the most valuable type-strain genomes for metagenomic binning, comparative biology and taxonomic classification.</title>
        <authorList>
            <person name="Goeker M."/>
        </authorList>
    </citation>
    <scope>NUCLEOTIDE SEQUENCE [LARGE SCALE GENOMIC DNA]</scope>
    <source>
        <strain evidence="1 2">DSM 101727</strain>
    </source>
</reference>
<comment type="caution">
    <text evidence="1">The sequence shown here is derived from an EMBL/GenBank/DDBJ whole genome shotgun (WGS) entry which is preliminary data.</text>
</comment>
<keyword evidence="2" id="KW-1185">Reference proteome</keyword>
<protein>
    <submittedName>
        <fullName evidence="1">Uncharacterized protein</fullName>
    </submittedName>
</protein>
<dbReference type="Proteomes" id="UP000294257">
    <property type="component" value="Unassembled WGS sequence"/>
</dbReference>
<dbReference type="EMBL" id="SGWQ01000002">
    <property type="protein sequence ID" value="RZS43198.1"/>
    <property type="molecule type" value="Genomic_DNA"/>
</dbReference>
<evidence type="ECO:0000313" key="2">
    <source>
        <dbReference type="Proteomes" id="UP000294257"/>
    </source>
</evidence>
<dbReference type="AlphaFoldDB" id="A0A4Q7L132"/>